<dbReference type="AlphaFoldDB" id="A0A9N9I3W4"/>
<evidence type="ECO:0000256" key="1">
    <source>
        <dbReference type="ARBA" id="ARBA00006010"/>
    </source>
</evidence>
<comment type="caution">
    <text evidence="3">The sequence shown here is derived from an EMBL/GenBank/DDBJ whole genome shotgun (WGS) entry which is preliminary data.</text>
</comment>
<feature type="non-terminal residue" evidence="3">
    <location>
        <position position="1"/>
    </location>
</feature>
<dbReference type="EMBL" id="CAJVPV010021929">
    <property type="protein sequence ID" value="CAG8719350.1"/>
    <property type="molecule type" value="Genomic_DNA"/>
</dbReference>
<dbReference type="Pfam" id="PF04885">
    <property type="entry name" value="Stig1"/>
    <property type="match status" value="1"/>
</dbReference>
<sequence>LTHGQAIIRDLCLGGQLDCSGTCVDINSDHNNCGSCGNACSNNNAYQKCCAGECQNVRNSDAHCGDCFRK</sequence>
<proteinExistence type="inferred from homology"/>
<dbReference type="InterPro" id="IPR006969">
    <property type="entry name" value="Stig-like"/>
</dbReference>
<name>A0A9N9I3W4_9GLOM</name>
<reference evidence="3" key="1">
    <citation type="submission" date="2021-06" db="EMBL/GenBank/DDBJ databases">
        <authorList>
            <person name="Kallberg Y."/>
            <person name="Tangrot J."/>
            <person name="Rosling A."/>
        </authorList>
    </citation>
    <scope>NUCLEOTIDE SEQUENCE</scope>
    <source>
        <strain evidence="3">CL551</strain>
    </source>
</reference>
<comment type="similarity">
    <text evidence="1">Belongs to the STIG1 family.</text>
</comment>
<gene>
    <name evidence="3" type="ORF">AMORRO_LOCUS13234</name>
</gene>
<evidence type="ECO:0000256" key="2">
    <source>
        <dbReference type="ARBA" id="ARBA00022729"/>
    </source>
</evidence>
<dbReference type="Proteomes" id="UP000789342">
    <property type="component" value="Unassembled WGS sequence"/>
</dbReference>
<accession>A0A9N9I3W4</accession>
<evidence type="ECO:0000313" key="3">
    <source>
        <dbReference type="EMBL" id="CAG8719350.1"/>
    </source>
</evidence>
<keyword evidence="4" id="KW-1185">Reference proteome</keyword>
<feature type="non-terminal residue" evidence="3">
    <location>
        <position position="70"/>
    </location>
</feature>
<organism evidence="3 4">
    <name type="scientific">Acaulospora morrowiae</name>
    <dbReference type="NCBI Taxonomy" id="94023"/>
    <lineage>
        <taxon>Eukaryota</taxon>
        <taxon>Fungi</taxon>
        <taxon>Fungi incertae sedis</taxon>
        <taxon>Mucoromycota</taxon>
        <taxon>Glomeromycotina</taxon>
        <taxon>Glomeromycetes</taxon>
        <taxon>Diversisporales</taxon>
        <taxon>Acaulosporaceae</taxon>
        <taxon>Acaulospora</taxon>
    </lineage>
</organism>
<protein>
    <submittedName>
        <fullName evidence="3">8367_t:CDS:1</fullName>
    </submittedName>
</protein>
<evidence type="ECO:0000313" key="4">
    <source>
        <dbReference type="Proteomes" id="UP000789342"/>
    </source>
</evidence>
<keyword evidence="2" id="KW-0732">Signal</keyword>